<dbReference type="EMBL" id="UFTJ01000003">
    <property type="protein sequence ID" value="SUV52409.1"/>
    <property type="molecule type" value="Genomic_DNA"/>
</dbReference>
<reference evidence="3 4" key="1">
    <citation type="submission" date="2018-06" db="EMBL/GenBank/DDBJ databases">
        <authorList>
            <consortium name="Pathogen Informatics"/>
            <person name="Doyle S."/>
        </authorList>
    </citation>
    <scope>NUCLEOTIDE SEQUENCE [LARGE SCALE GENOMIC DNA]</scope>
    <source>
        <strain evidence="3 4">NCTC11661</strain>
    </source>
</reference>
<organism evidence="3 4">
    <name type="scientific">Bergeyella zoohelcum</name>
    <dbReference type="NCBI Taxonomy" id="1015"/>
    <lineage>
        <taxon>Bacteria</taxon>
        <taxon>Pseudomonadati</taxon>
        <taxon>Bacteroidota</taxon>
        <taxon>Flavobacteriia</taxon>
        <taxon>Flavobacteriales</taxon>
        <taxon>Weeksellaceae</taxon>
        <taxon>Bergeyella</taxon>
    </lineage>
</organism>
<dbReference type="RefSeq" id="WP_002664728.1">
    <property type="nucleotide sequence ID" value="NZ_UFTJ01000003.1"/>
</dbReference>
<dbReference type="SUPFAM" id="SSF69349">
    <property type="entry name" value="Phage fibre proteins"/>
    <property type="match status" value="1"/>
</dbReference>
<dbReference type="Proteomes" id="UP000255515">
    <property type="component" value="Unassembled WGS sequence"/>
</dbReference>
<protein>
    <recommendedName>
        <fullName evidence="2">Gp5/Type VI secretion system Vgr C-terminal trimerisation domain-containing protein</fullName>
    </recommendedName>
</protein>
<name>A0A380ZUP7_9FLAO</name>
<gene>
    <name evidence="3" type="ORF">NCTC11661_01547</name>
</gene>
<dbReference type="Pfam" id="PF22178">
    <property type="entry name" value="Gp5_trimer_C"/>
    <property type="match status" value="1"/>
</dbReference>
<sequence length="149" mass="15983">MNDDEKSITIEDPSGNTWYMDGQGNIEVTAPKNISINAGANLNISVGQNMTTNVGANQSNTVGMNKMNTVTMNYTESVGAVKNIAVMGNFFTNVTGKLTHYVKGDMEAFGEKENKLISLEGIQVNSGGSVEQHSEKEVKNNSGEQSKNS</sequence>
<feature type="compositionally biased region" description="Polar residues" evidence="1">
    <location>
        <begin position="140"/>
        <end position="149"/>
    </location>
</feature>
<proteinExistence type="predicted"/>
<evidence type="ECO:0000313" key="4">
    <source>
        <dbReference type="Proteomes" id="UP000255515"/>
    </source>
</evidence>
<feature type="domain" description="Gp5/Type VI secretion system Vgr C-terminal trimerisation" evidence="2">
    <location>
        <begin position="33"/>
        <end position="106"/>
    </location>
</feature>
<dbReference type="AlphaFoldDB" id="A0A380ZUP7"/>
<dbReference type="InterPro" id="IPR054030">
    <property type="entry name" value="Gp5_Vgr_C"/>
</dbReference>
<evidence type="ECO:0000259" key="2">
    <source>
        <dbReference type="Pfam" id="PF22178"/>
    </source>
</evidence>
<accession>A0A380ZUP7</accession>
<feature type="region of interest" description="Disordered" evidence="1">
    <location>
        <begin position="125"/>
        <end position="149"/>
    </location>
</feature>
<evidence type="ECO:0000256" key="1">
    <source>
        <dbReference type="SAM" id="MobiDB-lite"/>
    </source>
</evidence>
<evidence type="ECO:0000313" key="3">
    <source>
        <dbReference type="EMBL" id="SUV52409.1"/>
    </source>
</evidence>